<name>A0A6G0VRQ6_APHCR</name>
<proteinExistence type="predicted"/>
<organism evidence="3 4">
    <name type="scientific">Aphis craccivora</name>
    <name type="common">Cowpea aphid</name>
    <dbReference type="NCBI Taxonomy" id="307492"/>
    <lineage>
        <taxon>Eukaryota</taxon>
        <taxon>Metazoa</taxon>
        <taxon>Ecdysozoa</taxon>
        <taxon>Arthropoda</taxon>
        <taxon>Hexapoda</taxon>
        <taxon>Insecta</taxon>
        <taxon>Pterygota</taxon>
        <taxon>Neoptera</taxon>
        <taxon>Paraneoptera</taxon>
        <taxon>Hemiptera</taxon>
        <taxon>Sternorrhyncha</taxon>
        <taxon>Aphidomorpha</taxon>
        <taxon>Aphidoidea</taxon>
        <taxon>Aphididae</taxon>
        <taxon>Aphidini</taxon>
        <taxon>Aphis</taxon>
        <taxon>Aphis</taxon>
    </lineage>
</organism>
<sequence length="533" mass="62061">TKALTLGYSKITKILFEMSNDMNEKTNTRNEAKHILNQLRTREMAIMIVTWNCILQRINLTSKIIQSSTTNISIIVPLYNSLFDFIQNVRENFEIYENESYLIIEKQIDYKCKRNKKNVEERQQSSRQNFITDTHYIICDTLLAEIQKRREVYVNVEKRFGFLFKENLTRNEIMTKIKALILLYENELDIDAESFVDEFIQFQSITSSTKNSTTITLTDQLEFIRNMKITHTFPNVETCLHIFLTMPITNCTSERSFSFLKRIKNRLRSSMGQENLDALGILSIESDVTASIDFDEIIDVFSKQKARKKVFNNLLTNNSAPHKYKRMIFYEDNKNKLSCIMNRGENMLVMEAKNREGCRVMLNRSNRIRLQYFEICIFETIVEKEVFAVANIMKQYDEIAEYIYKKCAQQKSPPKNVHDVTIFFKNIKDERVVKSIPNFSNQIKMCAAERLSEYVLNQKANNSHEFFNKTRIITPISSPTPMSPHIPMSPPPSPIFAIKSSRKAVDEYDGPVQSSSKAVENDGPGFFNVQPLS</sequence>
<evidence type="ECO:0000313" key="4">
    <source>
        <dbReference type="Proteomes" id="UP000478052"/>
    </source>
</evidence>
<feature type="non-terminal residue" evidence="3">
    <location>
        <position position="533"/>
    </location>
</feature>
<evidence type="ECO:0000259" key="2">
    <source>
        <dbReference type="Pfam" id="PF05699"/>
    </source>
</evidence>
<dbReference type="EMBL" id="VUJU01013790">
    <property type="protein sequence ID" value="KAF0703675.1"/>
    <property type="molecule type" value="Genomic_DNA"/>
</dbReference>
<dbReference type="AlphaFoldDB" id="A0A6G0VRQ6"/>
<keyword evidence="4" id="KW-1185">Reference proteome</keyword>
<protein>
    <submittedName>
        <fullName evidence="3">Zinc finger MYM-type protein 1-like</fullName>
    </submittedName>
</protein>
<accession>A0A6G0VRQ6</accession>
<comment type="caution">
    <text evidence="3">The sequence shown here is derived from an EMBL/GenBank/DDBJ whole genome shotgun (WGS) entry which is preliminary data.</text>
</comment>
<dbReference type="PANTHER" id="PTHR45749">
    <property type="match status" value="1"/>
</dbReference>
<dbReference type="Proteomes" id="UP000478052">
    <property type="component" value="Unassembled WGS sequence"/>
</dbReference>
<evidence type="ECO:0000256" key="1">
    <source>
        <dbReference type="SAM" id="MobiDB-lite"/>
    </source>
</evidence>
<dbReference type="InterPro" id="IPR008906">
    <property type="entry name" value="HATC_C_dom"/>
</dbReference>
<feature type="domain" description="HAT C-terminal dimerisation" evidence="2">
    <location>
        <begin position="230"/>
        <end position="279"/>
    </location>
</feature>
<feature type="non-terminal residue" evidence="3">
    <location>
        <position position="1"/>
    </location>
</feature>
<reference evidence="3 4" key="1">
    <citation type="submission" date="2019-08" db="EMBL/GenBank/DDBJ databases">
        <title>Whole genome of Aphis craccivora.</title>
        <authorList>
            <person name="Voronova N.V."/>
            <person name="Shulinski R.S."/>
            <person name="Bandarenka Y.V."/>
            <person name="Zhorov D.G."/>
            <person name="Warner D."/>
        </authorList>
    </citation>
    <scope>NUCLEOTIDE SEQUENCE [LARGE SCALE GENOMIC DNA]</scope>
    <source>
        <strain evidence="3">180601</strain>
        <tissue evidence="3">Whole Body</tissue>
    </source>
</reference>
<dbReference type="InterPro" id="IPR012337">
    <property type="entry name" value="RNaseH-like_sf"/>
</dbReference>
<evidence type="ECO:0000313" key="3">
    <source>
        <dbReference type="EMBL" id="KAF0703675.1"/>
    </source>
</evidence>
<feature type="region of interest" description="Disordered" evidence="1">
    <location>
        <begin position="507"/>
        <end position="533"/>
    </location>
</feature>
<gene>
    <name evidence="3" type="ORF">FWK35_00036551</name>
</gene>
<dbReference type="Pfam" id="PF05699">
    <property type="entry name" value="Dimer_Tnp_hAT"/>
    <property type="match status" value="1"/>
</dbReference>
<dbReference type="PANTHER" id="PTHR45749:SF23">
    <property type="entry name" value="ZINC FINGER MYM-TYPE PROTEIN 1-LIKE"/>
    <property type="match status" value="1"/>
</dbReference>
<dbReference type="GO" id="GO:0046983">
    <property type="term" value="F:protein dimerization activity"/>
    <property type="evidence" value="ECO:0007669"/>
    <property type="project" value="InterPro"/>
</dbReference>
<dbReference type="SUPFAM" id="SSF53098">
    <property type="entry name" value="Ribonuclease H-like"/>
    <property type="match status" value="1"/>
</dbReference>